<feature type="transmembrane region" description="Helical" evidence="8">
    <location>
        <begin position="104"/>
        <end position="122"/>
    </location>
</feature>
<dbReference type="EMBL" id="ACDP02000006">
    <property type="protein sequence ID" value="EEO28097.1"/>
    <property type="molecule type" value="Genomic_DNA"/>
</dbReference>
<comment type="caution">
    <text evidence="9">The sequence shown here is derived from an EMBL/GenBank/DDBJ whole genome shotgun (WGS) entry which is preliminary data.</text>
</comment>
<evidence type="ECO:0000256" key="7">
    <source>
        <dbReference type="ARBA" id="ARBA00023136"/>
    </source>
</evidence>
<keyword evidence="10" id="KW-1185">Reference proteome</keyword>
<comment type="subcellular location">
    <subcellularLocation>
        <location evidence="1">Cell membrane</location>
        <topology evidence="1">Multi-pass membrane protein</topology>
    </subcellularLocation>
</comment>
<dbReference type="InterPro" id="IPR000522">
    <property type="entry name" value="ABC_transptr_permease_BtuC"/>
</dbReference>
<evidence type="ECO:0000313" key="10">
    <source>
        <dbReference type="Proteomes" id="UP000003973"/>
    </source>
</evidence>
<feature type="transmembrane region" description="Helical" evidence="8">
    <location>
        <begin position="252"/>
        <end position="276"/>
    </location>
</feature>
<keyword evidence="6 8" id="KW-1133">Transmembrane helix</keyword>
<evidence type="ECO:0000256" key="3">
    <source>
        <dbReference type="ARBA" id="ARBA00022448"/>
    </source>
</evidence>
<feature type="transmembrane region" description="Helical" evidence="8">
    <location>
        <begin position="160"/>
        <end position="181"/>
    </location>
</feature>
<dbReference type="FunFam" id="1.10.3470.10:FF:000001">
    <property type="entry name" value="Vitamin B12 ABC transporter permease BtuC"/>
    <property type="match status" value="1"/>
</dbReference>
<evidence type="ECO:0000256" key="8">
    <source>
        <dbReference type="SAM" id="Phobius"/>
    </source>
</evidence>
<evidence type="ECO:0000256" key="2">
    <source>
        <dbReference type="ARBA" id="ARBA00007935"/>
    </source>
</evidence>
<organism evidence="9 10">
    <name type="scientific">Oxalobacter paraformigenes</name>
    <dbReference type="NCBI Taxonomy" id="556268"/>
    <lineage>
        <taxon>Bacteria</taxon>
        <taxon>Pseudomonadati</taxon>
        <taxon>Pseudomonadota</taxon>
        <taxon>Betaproteobacteria</taxon>
        <taxon>Burkholderiales</taxon>
        <taxon>Oxalobacteraceae</taxon>
        <taxon>Oxalobacter</taxon>
    </lineage>
</organism>
<keyword evidence="4" id="KW-1003">Cell membrane</keyword>
<dbReference type="Pfam" id="PF01032">
    <property type="entry name" value="FecCD"/>
    <property type="match status" value="1"/>
</dbReference>
<evidence type="ECO:0000256" key="1">
    <source>
        <dbReference type="ARBA" id="ARBA00004651"/>
    </source>
</evidence>
<evidence type="ECO:0000256" key="5">
    <source>
        <dbReference type="ARBA" id="ARBA00022692"/>
    </source>
</evidence>
<dbReference type="GO" id="GO:0022857">
    <property type="term" value="F:transmembrane transporter activity"/>
    <property type="evidence" value="ECO:0007669"/>
    <property type="project" value="InterPro"/>
</dbReference>
<reference evidence="9" key="1">
    <citation type="submission" date="2011-10" db="EMBL/GenBank/DDBJ databases">
        <title>The Genome Sequence of Oxalobacter formigenes HOxBLS.</title>
        <authorList>
            <consortium name="The Broad Institute Genome Sequencing Platform"/>
            <person name="Earl A."/>
            <person name="Ward D."/>
            <person name="Feldgarden M."/>
            <person name="Gevers D."/>
            <person name="Allison M.J."/>
            <person name="Humphrey S."/>
            <person name="Young S.K."/>
            <person name="Zeng Q."/>
            <person name="Gargeya S."/>
            <person name="Fitzgerald M."/>
            <person name="Haas B."/>
            <person name="Abouelleil A."/>
            <person name="Alvarado L."/>
            <person name="Arachchi H.M."/>
            <person name="Berlin A."/>
            <person name="Brown A."/>
            <person name="Chapman S.B."/>
            <person name="Chen Z."/>
            <person name="Dunbar C."/>
            <person name="Freedman E."/>
            <person name="Gearin G."/>
            <person name="Goldberg J."/>
            <person name="Griggs A."/>
            <person name="Gujja S."/>
            <person name="Heiman D."/>
            <person name="Howarth C."/>
            <person name="Larson L."/>
            <person name="Lui A."/>
            <person name="MacDonald P.J.P."/>
            <person name="Montmayeur A."/>
            <person name="Murphy C."/>
            <person name="Neiman D."/>
            <person name="Pearson M."/>
            <person name="Priest M."/>
            <person name="Roberts A."/>
            <person name="Saif S."/>
            <person name="Shea T."/>
            <person name="Shenoy N."/>
            <person name="Sisk P."/>
            <person name="Stolte C."/>
            <person name="Sykes S."/>
            <person name="Wortman J."/>
            <person name="Nusbaum C."/>
            <person name="Birren B."/>
        </authorList>
    </citation>
    <scope>NUCLEOTIDE SEQUENCE [LARGE SCALE GENOMIC DNA]</scope>
    <source>
        <strain evidence="9">HOxBLS</strain>
    </source>
</reference>
<dbReference type="RefSeq" id="WP_005877545.1">
    <property type="nucleotide sequence ID" value="NZ_CABMNL010000001.1"/>
</dbReference>
<protein>
    <recommendedName>
        <fullName evidence="11">Iron ABC transporter permease</fullName>
    </recommendedName>
</protein>
<dbReference type="GO" id="GO:0005886">
    <property type="term" value="C:plasma membrane"/>
    <property type="evidence" value="ECO:0007669"/>
    <property type="project" value="UniProtKB-SubCell"/>
</dbReference>
<dbReference type="eggNOG" id="COG0609">
    <property type="taxonomic scope" value="Bacteria"/>
</dbReference>
<feature type="transmembrane region" description="Helical" evidence="8">
    <location>
        <begin position="318"/>
        <end position="338"/>
    </location>
</feature>
<dbReference type="PANTHER" id="PTHR30472">
    <property type="entry name" value="FERRIC ENTEROBACTIN TRANSPORT SYSTEM PERMEASE PROTEIN"/>
    <property type="match status" value="1"/>
</dbReference>
<dbReference type="Proteomes" id="UP000003973">
    <property type="component" value="Unassembled WGS sequence"/>
</dbReference>
<comment type="similarity">
    <text evidence="2">Belongs to the binding-protein-dependent transport system permease family. FecCD subfamily.</text>
</comment>
<feature type="transmembrane region" description="Helical" evidence="8">
    <location>
        <begin position="288"/>
        <end position="306"/>
    </location>
</feature>
<evidence type="ECO:0008006" key="11">
    <source>
        <dbReference type="Google" id="ProtNLM"/>
    </source>
</evidence>
<evidence type="ECO:0000313" key="9">
    <source>
        <dbReference type="EMBL" id="EEO28097.1"/>
    </source>
</evidence>
<dbReference type="InterPro" id="IPR037294">
    <property type="entry name" value="ABC_BtuC-like"/>
</dbReference>
<dbReference type="SUPFAM" id="SSF81345">
    <property type="entry name" value="ABC transporter involved in vitamin B12 uptake, BtuC"/>
    <property type="match status" value="1"/>
</dbReference>
<evidence type="ECO:0000256" key="6">
    <source>
        <dbReference type="ARBA" id="ARBA00022989"/>
    </source>
</evidence>
<dbReference type="Gene3D" id="1.10.3470.10">
    <property type="entry name" value="ABC transporter involved in vitamin B12 uptake, BtuC"/>
    <property type="match status" value="1"/>
</dbReference>
<keyword evidence="7 8" id="KW-0472">Membrane</keyword>
<keyword evidence="5 8" id="KW-0812">Transmembrane</keyword>
<feature type="transmembrane region" description="Helical" evidence="8">
    <location>
        <begin position="128"/>
        <end position="148"/>
    </location>
</feature>
<dbReference type="HOGENOM" id="CLU_013016_0_3_4"/>
<name>C3X4G1_9BURK</name>
<keyword evidence="3" id="KW-0813">Transport</keyword>
<dbReference type="AlphaFoldDB" id="C3X4G1"/>
<dbReference type="CDD" id="cd06550">
    <property type="entry name" value="TM_ABC_iron-siderophores_like"/>
    <property type="match status" value="1"/>
</dbReference>
<sequence length="343" mass="35801">MPEQNLFSQSALLTRRRKAVWLLALVLLSVASLLVSCMTGSVGLSAPELSRAFASLLAGHSDSLASTVLGLRLERALAAFMTGSALALAGCLMQALLRNPLADPYVLGVSGGASVGALSMLFLSVSSWAVGTVAFGGSLAVALILYGLSRRDFASADGASRLLLTGVILAFGCSAIVTLLLTVAPDHDLRGMVFWLVGDLSGATFNAGAVLLVFLVFVWAWHVSPAVNLLALQADMAGTLGVRVPWLRKGLFVSSALLTATAVTAAGNVGFVGLIVPHACRMMWGPDHRFLFPATLLTGGFFLVLADTAARTLLSPHQLPVGVVTSLIGVPVFLFQLYRGRIV</sequence>
<accession>C3X4G1</accession>
<proteinExistence type="inferred from homology"/>
<gene>
    <name evidence="9" type="ORF">OFAG_01250</name>
</gene>
<dbReference type="PANTHER" id="PTHR30472:SF25">
    <property type="entry name" value="ABC TRANSPORTER PERMEASE PROTEIN MJ0876-RELATED"/>
    <property type="match status" value="1"/>
</dbReference>
<evidence type="ECO:0000256" key="4">
    <source>
        <dbReference type="ARBA" id="ARBA00022475"/>
    </source>
</evidence>
<feature type="transmembrane region" description="Helical" evidence="8">
    <location>
        <begin position="76"/>
        <end position="97"/>
    </location>
</feature>